<feature type="compositionally biased region" description="Basic and acidic residues" evidence="1">
    <location>
        <begin position="77"/>
        <end position="88"/>
    </location>
</feature>
<gene>
    <name evidence="2" type="ORF">GCM10009550_64960</name>
</gene>
<accession>A0ABP4CFJ5</accession>
<evidence type="ECO:0000313" key="3">
    <source>
        <dbReference type="Proteomes" id="UP001500665"/>
    </source>
</evidence>
<dbReference type="RefSeq" id="WP_344245356.1">
    <property type="nucleotide sequence ID" value="NZ_BAAAHH010000037.1"/>
</dbReference>
<feature type="region of interest" description="Disordered" evidence="1">
    <location>
        <begin position="77"/>
        <end position="96"/>
    </location>
</feature>
<comment type="caution">
    <text evidence="2">The sequence shown here is derived from an EMBL/GenBank/DDBJ whole genome shotgun (WGS) entry which is preliminary data.</text>
</comment>
<protein>
    <submittedName>
        <fullName evidence="2">Uncharacterized protein</fullName>
    </submittedName>
</protein>
<dbReference type="Proteomes" id="UP001500665">
    <property type="component" value="Unassembled WGS sequence"/>
</dbReference>
<evidence type="ECO:0000313" key="2">
    <source>
        <dbReference type="EMBL" id="GAA0965226.1"/>
    </source>
</evidence>
<dbReference type="EMBL" id="BAAAHH010000037">
    <property type="protein sequence ID" value="GAA0965226.1"/>
    <property type="molecule type" value="Genomic_DNA"/>
</dbReference>
<name>A0ABP4CFJ5_9ACTN</name>
<proteinExistence type="predicted"/>
<organism evidence="2 3">
    <name type="scientific">Actinocorallia libanotica</name>
    <dbReference type="NCBI Taxonomy" id="46162"/>
    <lineage>
        <taxon>Bacteria</taxon>
        <taxon>Bacillati</taxon>
        <taxon>Actinomycetota</taxon>
        <taxon>Actinomycetes</taxon>
        <taxon>Streptosporangiales</taxon>
        <taxon>Thermomonosporaceae</taxon>
        <taxon>Actinocorallia</taxon>
    </lineage>
</organism>
<keyword evidence="3" id="KW-1185">Reference proteome</keyword>
<sequence length="178" mass="19348">MNDYEKVVQAVKAAQIAMGMWSDRVRQSGERRHGLGPTDPLWEVDADYRASLDAAAALSEALEVIEGMAEVADRTEKEHAAAEERELARAAAESPEQAHQAAVLSELAEAGFEHQDAEFRLEATAERVRRAILAARAEGVPAHRAAQIGGVPVESVDRWACQAEQAQMAVVHKDQRAS</sequence>
<evidence type="ECO:0000256" key="1">
    <source>
        <dbReference type="SAM" id="MobiDB-lite"/>
    </source>
</evidence>
<reference evidence="3" key="1">
    <citation type="journal article" date="2019" name="Int. J. Syst. Evol. Microbiol.">
        <title>The Global Catalogue of Microorganisms (GCM) 10K type strain sequencing project: providing services to taxonomists for standard genome sequencing and annotation.</title>
        <authorList>
            <consortium name="The Broad Institute Genomics Platform"/>
            <consortium name="The Broad Institute Genome Sequencing Center for Infectious Disease"/>
            <person name="Wu L."/>
            <person name="Ma J."/>
        </authorList>
    </citation>
    <scope>NUCLEOTIDE SEQUENCE [LARGE SCALE GENOMIC DNA]</scope>
    <source>
        <strain evidence="3">JCM 10696</strain>
    </source>
</reference>